<dbReference type="SMART" id="SM00355">
    <property type="entry name" value="ZnF_C2H2"/>
    <property type="match status" value="3"/>
</dbReference>
<evidence type="ECO:0000313" key="9">
    <source>
        <dbReference type="Proteomes" id="UP000663873"/>
    </source>
</evidence>
<keyword evidence="2" id="KW-0677">Repeat</keyword>
<evidence type="ECO:0000256" key="4">
    <source>
        <dbReference type="ARBA" id="ARBA00022833"/>
    </source>
</evidence>
<evidence type="ECO:0000256" key="1">
    <source>
        <dbReference type="ARBA" id="ARBA00022723"/>
    </source>
</evidence>
<keyword evidence="9" id="KW-1185">Reference proteome</keyword>
<dbReference type="AlphaFoldDB" id="A0A821R4V4"/>
<sequence length="90" mass="10475">SCSTCKLTFKTTFHLNRHNVTKHSDVKPFKCEQDGCEQAFARKDKLKQHAAKHSASGGLFKCHTCVKTFVRPEHLRDHDIVRHSHQYPFR</sequence>
<feature type="domain" description="C2H2-type" evidence="6">
    <location>
        <begin position="29"/>
        <end position="58"/>
    </location>
</feature>
<dbReference type="GO" id="GO:0003712">
    <property type="term" value="F:transcription coregulator activity"/>
    <property type="evidence" value="ECO:0007669"/>
    <property type="project" value="TreeGrafter"/>
</dbReference>
<dbReference type="PANTHER" id="PTHR46179">
    <property type="entry name" value="ZINC FINGER PROTEIN"/>
    <property type="match status" value="1"/>
</dbReference>
<dbReference type="PROSITE" id="PS00028">
    <property type="entry name" value="ZINC_FINGER_C2H2_1"/>
    <property type="match status" value="3"/>
</dbReference>
<dbReference type="FunFam" id="3.30.160.60:FF:000072">
    <property type="entry name" value="zinc finger protein 143 isoform X1"/>
    <property type="match status" value="1"/>
</dbReference>
<evidence type="ECO:0000259" key="6">
    <source>
        <dbReference type="PROSITE" id="PS50157"/>
    </source>
</evidence>
<evidence type="ECO:0000256" key="2">
    <source>
        <dbReference type="ARBA" id="ARBA00022737"/>
    </source>
</evidence>
<dbReference type="PROSITE" id="PS50157">
    <property type="entry name" value="ZINC_FINGER_C2H2_2"/>
    <property type="match status" value="3"/>
</dbReference>
<feature type="non-terminal residue" evidence="8">
    <location>
        <position position="1"/>
    </location>
</feature>
<dbReference type="GO" id="GO:0005634">
    <property type="term" value="C:nucleus"/>
    <property type="evidence" value="ECO:0007669"/>
    <property type="project" value="TreeGrafter"/>
</dbReference>
<feature type="domain" description="C2H2-type" evidence="6">
    <location>
        <begin position="60"/>
        <end position="88"/>
    </location>
</feature>
<dbReference type="EMBL" id="CAJOBP010056441">
    <property type="protein sequence ID" value="CAF4834926.1"/>
    <property type="molecule type" value="Genomic_DNA"/>
</dbReference>
<dbReference type="InterPro" id="IPR051061">
    <property type="entry name" value="Zinc_finger_trans_reg"/>
</dbReference>
<accession>A0A821R4V4</accession>
<comment type="caution">
    <text evidence="8">The sequence shown here is derived from an EMBL/GenBank/DDBJ whole genome shotgun (WGS) entry which is preliminary data.</text>
</comment>
<keyword evidence="4" id="KW-0862">Zinc</keyword>
<evidence type="ECO:0000313" key="8">
    <source>
        <dbReference type="EMBL" id="CAF4835119.1"/>
    </source>
</evidence>
<dbReference type="SUPFAM" id="SSF57667">
    <property type="entry name" value="beta-beta-alpha zinc fingers"/>
    <property type="match status" value="2"/>
</dbReference>
<dbReference type="Gene3D" id="3.30.160.60">
    <property type="entry name" value="Classic Zinc Finger"/>
    <property type="match status" value="2"/>
</dbReference>
<dbReference type="GO" id="GO:0008270">
    <property type="term" value="F:zinc ion binding"/>
    <property type="evidence" value="ECO:0007669"/>
    <property type="project" value="UniProtKB-KW"/>
</dbReference>
<dbReference type="InterPro" id="IPR013087">
    <property type="entry name" value="Znf_C2H2_type"/>
</dbReference>
<keyword evidence="3 5" id="KW-0863">Zinc-finger</keyword>
<dbReference type="EMBL" id="CAJOBP010056509">
    <property type="protein sequence ID" value="CAF4835119.1"/>
    <property type="molecule type" value="Genomic_DNA"/>
</dbReference>
<evidence type="ECO:0000313" key="7">
    <source>
        <dbReference type="EMBL" id="CAF4834926.1"/>
    </source>
</evidence>
<dbReference type="InterPro" id="IPR036236">
    <property type="entry name" value="Znf_C2H2_sf"/>
</dbReference>
<evidence type="ECO:0000256" key="3">
    <source>
        <dbReference type="ARBA" id="ARBA00022771"/>
    </source>
</evidence>
<reference evidence="8" key="1">
    <citation type="submission" date="2021-02" db="EMBL/GenBank/DDBJ databases">
        <authorList>
            <person name="Nowell W R."/>
        </authorList>
    </citation>
    <scope>NUCLEOTIDE SEQUENCE</scope>
</reference>
<keyword evidence="1" id="KW-0479">Metal-binding</keyword>
<feature type="domain" description="C2H2-type" evidence="6">
    <location>
        <begin position="1"/>
        <end position="28"/>
    </location>
</feature>
<dbReference type="Pfam" id="PF00096">
    <property type="entry name" value="zf-C2H2"/>
    <property type="match status" value="2"/>
</dbReference>
<proteinExistence type="predicted"/>
<dbReference type="GO" id="GO:0006357">
    <property type="term" value="P:regulation of transcription by RNA polymerase II"/>
    <property type="evidence" value="ECO:0007669"/>
    <property type="project" value="TreeGrafter"/>
</dbReference>
<organism evidence="8 9">
    <name type="scientific">Rotaria socialis</name>
    <dbReference type="NCBI Taxonomy" id="392032"/>
    <lineage>
        <taxon>Eukaryota</taxon>
        <taxon>Metazoa</taxon>
        <taxon>Spiralia</taxon>
        <taxon>Gnathifera</taxon>
        <taxon>Rotifera</taxon>
        <taxon>Eurotatoria</taxon>
        <taxon>Bdelloidea</taxon>
        <taxon>Philodinida</taxon>
        <taxon>Philodinidae</taxon>
        <taxon>Rotaria</taxon>
    </lineage>
</organism>
<dbReference type="Proteomes" id="UP000663873">
    <property type="component" value="Unassembled WGS sequence"/>
</dbReference>
<name>A0A821R4V4_9BILA</name>
<gene>
    <name evidence="7" type="ORF">UJA718_LOCUS42780</name>
    <name evidence="8" type="ORF">UJA718_LOCUS42788</name>
</gene>
<dbReference type="PANTHER" id="PTHR46179:SF27">
    <property type="entry name" value="MYC ASSOCIATED ZINC FINGER PROTEIN"/>
    <property type="match status" value="1"/>
</dbReference>
<feature type="non-terminal residue" evidence="8">
    <location>
        <position position="90"/>
    </location>
</feature>
<evidence type="ECO:0000256" key="5">
    <source>
        <dbReference type="PROSITE-ProRule" id="PRU00042"/>
    </source>
</evidence>
<protein>
    <recommendedName>
        <fullName evidence="6">C2H2-type domain-containing protein</fullName>
    </recommendedName>
</protein>